<organism evidence="1">
    <name type="scientific">marine sediment metagenome</name>
    <dbReference type="NCBI Taxonomy" id="412755"/>
    <lineage>
        <taxon>unclassified sequences</taxon>
        <taxon>metagenomes</taxon>
        <taxon>ecological metagenomes</taxon>
    </lineage>
</organism>
<dbReference type="AlphaFoldDB" id="A0A0F9I8V4"/>
<name>A0A0F9I8V4_9ZZZZ</name>
<sequence>MSITTRDARGQLAVAAQAVADTYKLPFRQDSIFQEEFRESGVYLHSSVAIDITQSGTTLASKSGSTLTFILSVVVHPGDFAGPERDMPGNVDDVTDSIISEIHKLNVANQDSTTKIRIEIAPQNLHDYDFEIHQGLAQSIFKILYTHVGN</sequence>
<accession>A0A0F9I8V4</accession>
<dbReference type="EMBL" id="LAZR01014753">
    <property type="protein sequence ID" value="KKM16094.1"/>
    <property type="molecule type" value="Genomic_DNA"/>
</dbReference>
<reference evidence="1" key="1">
    <citation type="journal article" date="2015" name="Nature">
        <title>Complex archaea that bridge the gap between prokaryotes and eukaryotes.</title>
        <authorList>
            <person name="Spang A."/>
            <person name="Saw J.H."/>
            <person name="Jorgensen S.L."/>
            <person name="Zaremba-Niedzwiedzka K."/>
            <person name="Martijn J."/>
            <person name="Lind A.E."/>
            <person name="van Eijk R."/>
            <person name="Schleper C."/>
            <person name="Guy L."/>
            <person name="Ettema T.J."/>
        </authorList>
    </citation>
    <scope>NUCLEOTIDE SEQUENCE</scope>
</reference>
<comment type="caution">
    <text evidence="1">The sequence shown here is derived from an EMBL/GenBank/DDBJ whole genome shotgun (WGS) entry which is preliminary data.</text>
</comment>
<evidence type="ECO:0000313" key="1">
    <source>
        <dbReference type="EMBL" id="KKM16094.1"/>
    </source>
</evidence>
<proteinExistence type="predicted"/>
<gene>
    <name evidence="1" type="ORF">LCGC14_1689330</name>
</gene>
<protein>
    <submittedName>
        <fullName evidence="1">Uncharacterized protein</fullName>
    </submittedName>
</protein>